<organism evidence="1">
    <name type="scientific">marine sediment metagenome</name>
    <dbReference type="NCBI Taxonomy" id="412755"/>
    <lineage>
        <taxon>unclassified sequences</taxon>
        <taxon>metagenomes</taxon>
        <taxon>ecological metagenomes</taxon>
    </lineage>
</organism>
<dbReference type="EMBL" id="LAZR01001591">
    <property type="protein sequence ID" value="KKN42269.1"/>
    <property type="molecule type" value="Genomic_DNA"/>
</dbReference>
<gene>
    <name evidence="1" type="ORF">LCGC14_0714690</name>
</gene>
<reference evidence="1" key="1">
    <citation type="journal article" date="2015" name="Nature">
        <title>Complex archaea that bridge the gap between prokaryotes and eukaryotes.</title>
        <authorList>
            <person name="Spang A."/>
            <person name="Saw J.H."/>
            <person name="Jorgensen S.L."/>
            <person name="Zaremba-Niedzwiedzka K."/>
            <person name="Martijn J."/>
            <person name="Lind A.E."/>
            <person name="van Eijk R."/>
            <person name="Schleper C."/>
            <person name="Guy L."/>
            <person name="Ettema T.J."/>
        </authorList>
    </citation>
    <scope>NUCLEOTIDE SEQUENCE</scope>
</reference>
<accession>A0A0F9QIH4</accession>
<protein>
    <submittedName>
        <fullName evidence="1">Uncharacterized protein</fullName>
    </submittedName>
</protein>
<feature type="non-terminal residue" evidence="1">
    <location>
        <position position="1"/>
    </location>
</feature>
<proteinExistence type="predicted"/>
<name>A0A0F9QIH4_9ZZZZ</name>
<comment type="caution">
    <text evidence="1">The sequence shown here is derived from an EMBL/GenBank/DDBJ whole genome shotgun (WGS) entry which is preliminary data.</text>
</comment>
<sequence>DINKNFDKLPIVKTARGENQAVFGIPESSVLPAPLKRTS</sequence>
<dbReference type="AlphaFoldDB" id="A0A0F9QIH4"/>
<evidence type="ECO:0000313" key="1">
    <source>
        <dbReference type="EMBL" id="KKN42269.1"/>
    </source>
</evidence>